<dbReference type="InterPro" id="IPR039426">
    <property type="entry name" value="TonB-dep_rcpt-like"/>
</dbReference>
<keyword evidence="5 7" id="KW-0472">Membrane</keyword>
<evidence type="ECO:0000256" key="7">
    <source>
        <dbReference type="PROSITE-ProRule" id="PRU01360"/>
    </source>
</evidence>
<evidence type="ECO:0000313" key="10">
    <source>
        <dbReference type="EMBL" id="PUZ28863.1"/>
    </source>
</evidence>
<dbReference type="SUPFAM" id="SSF56935">
    <property type="entry name" value="Porins"/>
    <property type="match status" value="1"/>
</dbReference>
<keyword evidence="3 7" id="KW-1134">Transmembrane beta strand</keyword>
<feature type="domain" description="Secretin/TonB short N-terminal" evidence="8">
    <location>
        <begin position="87"/>
        <end position="137"/>
    </location>
</feature>
<keyword evidence="4 7" id="KW-0812">Transmembrane</keyword>
<accession>A0A2T7BMF4</accession>
<dbReference type="Gene3D" id="2.60.40.1120">
    <property type="entry name" value="Carboxypeptidase-like, regulatory domain"/>
    <property type="match status" value="1"/>
</dbReference>
<gene>
    <name evidence="10" type="ORF">DCC81_05120</name>
</gene>
<name>A0A2T7BMF4_9BACT</name>
<keyword evidence="11" id="KW-1185">Reference proteome</keyword>
<protein>
    <submittedName>
        <fullName evidence="10">SusC/RagA family TonB-linked outer membrane protein</fullName>
    </submittedName>
</protein>
<evidence type="ECO:0000259" key="8">
    <source>
        <dbReference type="Pfam" id="PF07660"/>
    </source>
</evidence>
<dbReference type="InterPro" id="IPR011662">
    <property type="entry name" value="Secretin/TonB_short_N"/>
</dbReference>
<comment type="caution">
    <text evidence="10">The sequence shown here is derived from an EMBL/GenBank/DDBJ whole genome shotgun (WGS) entry which is preliminary data.</text>
</comment>
<dbReference type="PROSITE" id="PS52016">
    <property type="entry name" value="TONB_DEPENDENT_REC_3"/>
    <property type="match status" value="1"/>
</dbReference>
<dbReference type="EMBL" id="QCYK01000001">
    <property type="protein sequence ID" value="PUZ28863.1"/>
    <property type="molecule type" value="Genomic_DNA"/>
</dbReference>
<evidence type="ECO:0000256" key="2">
    <source>
        <dbReference type="ARBA" id="ARBA00022448"/>
    </source>
</evidence>
<dbReference type="Proteomes" id="UP000244450">
    <property type="component" value="Unassembled WGS sequence"/>
</dbReference>
<evidence type="ECO:0000256" key="4">
    <source>
        <dbReference type="ARBA" id="ARBA00022692"/>
    </source>
</evidence>
<dbReference type="InterPro" id="IPR008969">
    <property type="entry name" value="CarboxyPept-like_regulatory"/>
</dbReference>
<keyword evidence="6 7" id="KW-0998">Cell outer membrane</keyword>
<evidence type="ECO:0000256" key="3">
    <source>
        <dbReference type="ARBA" id="ARBA00022452"/>
    </source>
</evidence>
<dbReference type="SUPFAM" id="SSF49464">
    <property type="entry name" value="Carboxypeptidase regulatory domain-like"/>
    <property type="match status" value="1"/>
</dbReference>
<evidence type="ECO:0000256" key="1">
    <source>
        <dbReference type="ARBA" id="ARBA00004571"/>
    </source>
</evidence>
<evidence type="ECO:0000259" key="9">
    <source>
        <dbReference type="Pfam" id="PF07715"/>
    </source>
</evidence>
<comment type="similarity">
    <text evidence="7">Belongs to the TonB-dependent receptor family.</text>
</comment>
<dbReference type="InterPro" id="IPR023996">
    <property type="entry name" value="TonB-dep_OMP_SusC/RagA"/>
</dbReference>
<dbReference type="InterPro" id="IPR036942">
    <property type="entry name" value="Beta-barrel_TonB_sf"/>
</dbReference>
<dbReference type="Pfam" id="PF07660">
    <property type="entry name" value="STN"/>
    <property type="match status" value="1"/>
</dbReference>
<proteinExistence type="inferred from homology"/>
<evidence type="ECO:0000256" key="6">
    <source>
        <dbReference type="ARBA" id="ARBA00023237"/>
    </source>
</evidence>
<dbReference type="Gene3D" id="2.170.130.10">
    <property type="entry name" value="TonB-dependent receptor, plug domain"/>
    <property type="match status" value="1"/>
</dbReference>
<dbReference type="Gene3D" id="2.40.170.20">
    <property type="entry name" value="TonB-dependent receptor, beta-barrel domain"/>
    <property type="match status" value="1"/>
</dbReference>
<dbReference type="InterPro" id="IPR012910">
    <property type="entry name" value="Plug_dom"/>
</dbReference>
<reference evidence="10 11" key="1">
    <citation type="submission" date="2018-04" db="EMBL/GenBank/DDBJ databases">
        <title>Chitinophaga fuyangensis sp. nov., isolated from soil in a chemical factory.</title>
        <authorList>
            <person name="Chen K."/>
        </authorList>
    </citation>
    <scope>NUCLEOTIDE SEQUENCE [LARGE SCALE GENOMIC DNA]</scope>
    <source>
        <strain evidence="10 11">LY-1</strain>
    </source>
</reference>
<dbReference type="NCBIfam" id="TIGR04056">
    <property type="entry name" value="OMP_RagA_SusC"/>
    <property type="match status" value="1"/>
</dbReference>
<dbReference type="AlphaFoldDB" id="A0A2T7BMF4"/>
<comment type="subcellular location">
    <subcellularLocation>
        <location evidence="1 7">Cell outer membrane</location>
        <topology evidence="1 7">Multi-pass membrane protein</topology>
    </subcellularLocation>
</comment>
<dbReference type="InterPro" id="IPR023997">
    <property type="entry name" value="TonB-dep_OMP_SusC/RagA_CS"/>
</dbReference>
<dbReference type="GO" id="GO:0009279">
    <property type="term" value="C:cell outer membrane"/>
    <property type="evidence" value="ECO:0007669"/>
    <property type="project" value="UniProtKB-SubCell"/>
</dbReference>
<dbReference type="OrthoDB" id="9768177at2"/>
<dbReference type="NCBIfam" id="TIGR04057">
    <property type="entry name" value="SusC_RagA_signa"/>
    <property type="match status" value="1"/>
</dbReference>
<organism evidence="10 11">
    <name type="scientific">Chitinophaga parva</name>
    <dbReference type="NCBI Taxonomy" id="2169414"/>
    <lineage>
        <taxon>Bacteria</taxon>
        <taxon>Pseudomonadati</taxon>
        <taxon>Bacteroidota</taxon>
        <taxon>Chitinophagia</taxon>
        <taxon>Chitinophagales</taxon>
        <taxon>Chitinophagaceae</taxon>
        <taxon>Chitinophaga</taxon>
    </lineage>
</organism>
<keyword evidence="2 7" id="KW-0813">Transport</keyword>
<feature type="domain" description="TonB-dependent receptor plug" evidence="9">
    <location>
        <begin position="255"/>
        <end position="385"/>
    </location>
</feature>
<dbReference type="Pfam" id="PF07715">
    <property type="entry name" value="Plug"/>
    <property type="match status" value="1"/>
</dbReference>
<evidence type="ECO:0000313" key="11">
    <source>
        <dbReference type="Proteomes" id="UP000244450"/>
    </source>
</evidence>
<dbReference type="InterPro" id="IPR037066">
    <property type="entry name" value="Plug_dom_sf"/>
</dbReference>
<dbReference type="Pfam" id="PF13620">
    <property type="entry name" value="CarboxypepD_reg"/>
    <property type="match status" value="1"/>
</dbReference>
<evidence type="ECO:0000256" key="5">
    <source>
        <dbReference type="ARBA" id="ARBA00023136"/>
    </source>
</evidence>
<sequence>MLFDIFCNRNVIAMPVGVHSRDAGPTTACPRHRLRILTLRVMKLSTIIMLACCLQISARSFSQTITYASGSTSLPNIFKVIKQQTGYVVFYDQNIVDQHPIAIKATNEPLESFIRKALKGTSLVYDIQDKTIVISRKGSMVQVMDDVQQAVAYPQPIIGRVQDDMGRGIAHATVTLQPSGQTTMTSTDGAFTFSQLKPGKYIITVTHVAYNKVEKRVKMENEPLEVTVTVYLAENQLSGINVMPNTGYQKLDRTKATGAFTVVTANEIAENPSLNLTDILATRGVPGVRFDVANNKIQIRGDNNFSAGGATPLIVVDGFPAVEQNLANFPGSQSTGSAVPGGKSQIPVNNNTILSIFNPNDIESITFLKDAAAASIWGNRAANGVIVIETKKGRRGRTVINLNSTVTVASNPDMKNVDMMNSRQYVDYEKELWDNGYYVTDPSTYYRYSNVSDAITAMFAQQSGKISQAELDKTLEQLSNRNNLGQIQRYLLQKAITQQYNLSLSGGTDASTFYISGNYTSNKPVFRENTSTAYNIAGNLTNNFLDRRLTFTTGFNMQYTDRQVNGAAQDALSSTANGLRPYDMLVDDNGNPINRSVLFTPHVIDSLTTLGYLPWYYNSFNELQSSNYFSTTATRLTEQIRGKITNWLTVSASGMYQRNMTDMSNLQKLNSYNTLNLVNTGTSFKNGRVTYGVPYGGVLYTGHQVNNDYSIRGQFDLDKGWNANKHHLNMIGGAEIRQTTSSGYSQAHYGFDEDTYSSVPVNPTATYTTIYGYPTSIGSTSTSLSVGRYRFLSYFSNASYAFLGKYFVTGSVRFDDHNLVGVERRKRATPLWSTGLRWNIKDEKFLRMANWLDNLDIRGSIGTGGTIPATASPFAIINITAPNPPTQPVPGALLVNPANPDLTWATTRTLNFGIDASLFKGRLGVNADIFHKKTYNMITSLPINPTYGFTQRDVNAANMTGHGVELGLTVTPIRSSNWTWTSILNFSYNTTKITDTRFPKTITSSSGIPVVITGYPVDNLFLYRFAGLDDQGQTQIYDAQHNVLSYQDNTSLKPEDLKYVGRTSPAYFGGFTNSLRYKLWTLQASVMYNLDYKVLRTGINPQLYPSPGYASGFLQTSKQLVDRWRKPGDEATTNIPGILYSNFTSISRYQYSDANVIDGSHIRLQLVSLGYSLPSKVLERLRVIKNASIRASADNLGIIWRKNKVGVDPDYMYSGNYTGWPPVKNYALNINLTF</sequence>